<feature type="domain" description="TIR" evidence="4">
    <location>
        <begin position="7"/>
        <end position="192"/>
    </location>
</feature>
<protein>
    <submittedName>
        <fullName evidence="7">Putative toll/interleukin-1 receptor (TIR) domain-containing protein</fullName>
    </submittedName>
    <submittedName>
        <fullName evidence="6">TIR domain, P-loop containing nucleoside triphosphate hydrolase</fullName>
    </submittedName>
</protein>
<name>A0A251TRL3_HELAN</name>
<dbReference type="SUPFAM" id="SSF52058">
    <property type="entry name" value="L domain-like"/>
    <property type="match status" value="1"/>
</dbReference>
<dbReference type="GO" id="GO:0016787">
    <property type="term" value="F:hydrolase activity"/>
    <property type="evidence" value="ECO:0007669"/>
    <property type="project" value="UniProtKB-KW"/>
</dbReference>
<dbReference type="GO" id="GO:0043531">
    <property type="term" value="F:ADP binding"/>
    <property type="evidence" value="ECO:0007669"/>
    <property type="project" value="InterPro"/>
</dbReference>
<dbReference type="PROSITE" id="PS50104">
    <property type="entry name" value="TIR"/>
    <property type="match status" value="1"/>
</dbReference>
<reference evidence="6" key="3">
    <citation type="submission" date="2020-06" db="EMBL/GenBank/DDBJ databases">
        <title>Helianthus annuus Genome sequencing and assembly Release 2.</title>
        <authorList>
            <person name="Gouzy J."/>
            <person name="Langlade N."/>
            <person name="Munos S."/>
        </authorList>
    </citation>
    <scope>NUCLEOTIDE SEQUENCE</scope>
    <source>
        <tissue evidence="6">Leaves</tissue>
    </source>
</reference>
<dbReference type="SMART" id="SM00255">
    <property type="entry name" value="TIR"/>
    <property type="match status" value="1"/>
</dbReference>
<dbReference type="InterPro" id="IPR036163">
    <property type="entry name" value="HMA_dom_sf"/>
</dbReference>
<evidence type="ECO:0000256" key="1">
    <source>
        <dbReference type="ARBA" id="ARBA00004170"/>
    </source>
</evidence>
<keyword evidence="2" id="KW-0433">Leucine-rich repeat</keyword>
<evidence type="ECO:0000259" key="4">
    <source>
        <dbReference type="PROSITE" id="PS50104"/>
    </source>
</evidence>
<evidence type="ECO:0000256" key="3">
    <source>
        <dbReference type="ARBA" id="ARBA00022737"/>
    </source>
</evidence>
<evidence type="ECO:0000256" key="2">
    <source>
        <dbReference type="ARBA" id="ARBA00022614"/>
    </source>
</evidence>
<dbReference type="SUPFAM" id="SSF52200">
    <property type="entry name" value="Toll/Interleukin receptor TIR domain"/>
    <property type="match status" value="1"/>
</dbReference>
<dbReference type="InterPro" id="IPR027417">
    <property type="entry name" value="P-loop_NTPase"/>
</dbReference>
<dbReference type="PANTHER" id="PTHR11017">
    <property type="entry name" value="LEUCINE-RICH REPEAT-CONTAINING PROTEIN"/>
    <property type="match status" value="1"/>
</dbReference>
<dbReference type="InterPro" id="IPR002182">
    <property type="entry name" value="NB-ARC"/>
</dbReference>
<dbReference type="Pfam" id="PF23282">
    <property type="entry name" value="WHD_ROQ1"/>
    <property type="match status" value="1"/>
</dbReference>
<dbReference type="Pfam" id="PF01582">
    <property type="entry name" value="TIR"/>
    <property type="match status" value="1"/>
</dbReference>
<dbReference type="Proteomes" id="UP000215914">
    <property type="component" value="Chromosome 9"/>
</dbReference>
<dbReference type="PANTHER" id="PTHR11017:SF492">
    <property type="entry name" value="TIR DOMAIN, P-LOOP CONTAINING NUCLEOSIDE TRIPHOSPHATE HYDROLASE"/>
    <property type="match status" value="1"/>
</dbReference>
<dbReference type="Gene3D" id="3.30.70.100">
    <property type="match status" value="1"/>
</dbReference>
<dbReference type="SUPFAM" id="SSF55008">
    <property type="entry name" value="HMA, heavy metal-associated domain"/>
    <property type="match status" value="1"/>
</dbReference>
<dbReference type="GO" id="GO:0046872">
    <property type="term" value="F:metal ion binding"/>
    <property type="evidence" value="ECO:0007669"/>
    <property type="project" value="InterPro"/>
</dbReference>
<dbReference type="AlphaFoldDB" id="A0A251TRL3"/>
<dbReference type="InterPro" id="IPR032675">
    <property type="entry name" value="LRR_dom_sf"/>
</dbReference>
<sequence>MASTPTIRYDVFLSFPGEDTRHAYTDHLYHALIGAGLRTFRDNDEIDRGQQLKPEIETAITESRASIVVLSQNYANSIWCLDELCLILDQKRKLNHFVLPVFYHVNPSDFRKQSRNLAIEGSIWIALIRVANLTGFLNCLACLGIDGSKWTEVNVRRWKKALAEVANLTGMILTGSETNFIAEVVKTVQGKLDLKQLSTPAHLTGMEARVGVINSWLRDEQCNAIAICGMGGSGKTTLAQYFYNLNKQDFQSTSFVQEIGNQPDRLLRLQKQLLKDLLGGKKIRISSVSEGTHKIMDILQMKRVLVVLDDIDSHEQLNALFGTKTFPTQSKIIITTRLLDIHAWFRSISWRCWVHELNLLNDVESLELLSWHAFGSRIPMEGFEDLASQLAQYCGGNPLALKVLGSSLFVSDDDSWTRNNMREVWESRMNSLKSMKGDLDCNIQGVLQKSFDCLPLSSHRELFLHVACFFVDEDKNVMEMILEDELYAKSGILTLTHRCLLTISADDKLMMHQLLQEMGKRIVCEESKDPAKRSRVWRDAESYHVLRKGNGSDIIQALALDMRNVEQMTGPETLALKTSSLENMDKLKLLFLKYVNLFGSYDKFPELTWLGWHGCPLQTIPPGLLKSSLVAIDMSYGHMETFEAPTVLKSLKYLSLKGCDKLVRICNLCLLPKLELLNLTNCSSLTHISKSIGDLESLVTLDLKGCIKMWKCVHRLETMIIPEERWFSLPKSLMWLFLTNCDLEFNSDIRVPFHAHSSLRMSLAYNPFEYLPNNIDLKMLRSLNLYSCQNLKSLPSIPSTLKELYIDWCTSLERLTFQSGRFSLREFAYECCFKLSEVQGLFKLLPVVKMEAADLGDMQWVKAYEDHKVDLVGDEITKGRIWNTQMLYEYGIMSTYLQGVKDKIMATYKYTSLSDFLCFLVPSHPQKNRIQGLSVSCLYRSLGVYKVPFLFAKISNRTKGLTWVYNPMVYCKSKVDEDVVWLSYWPIGNILDAGDEVNVVIYVEKGTMMVCECGANLVYMDDGEVQEEENCENSTRKGEEVIGGDLSEFEVTTGGYYLCRRDLFGLETSSWLKWLFGDNVVHYTNSQGWRKALQSAQSRELRYYVNTFLKVIELRVGFNSENAMDKIEKAVYSLVGVESVSAHTEMGKLIVTGYVDPIAVVTCVREFDNMVEIVSFKSIFS</sequence>
<accession>A0A251TRL3</accession>
<dbReference type="OrthoDB" id="1357022at2759"/>
<dbReference type="PROSITE" id="PS50846">
    <property type="entry name" value="HMA_2"/>
    <property type="match status" value="1"/>
</dbReference>
<dbReference type="Gene3D" id="3.80.10.10">
    <property type="entry name" value="Ribonuclease Inhibitor"/>
    <property type="match status" value="2"/>
</dbReference>
<keyword evidence="8" id="KW-1185">Reference proteome</keyword>
<dbReference type="InterPro" id="IPR058192">
    <property type="entry name" value="WHD_ROQ1-like"/>
</dbReference>
<dbReference type="GO" id="GO:0016020">
    <property type="term" value="C:membrane"/>
    <property type="evidence" value="ECO:0007669"/>
    <property type="project" value="UniProtKB-SubCell"/>
</dbReference>
<keyword evidence="7" id="KW-0675">Receptor</keyword>
<evidence type="ECO:0000313" key="7">
    <source>
        <dbReference type="EMBL" id="OTG13758.1"/>
    </source>
</evidence>
<dbReference type="InterPro" id="IPR000157">
    <property type="entry name" value="TIR_dom"/>
</dbReference>
<dbReference type="Gene3D" id="1.10.8.430">
    <property type="entry name" value="Helical domain of apoptotic protease-activating factors"/>
    <property type="match status" value="1"/>
</dbReference>
<dbReference type="InterPro" id="IPR035897">
    <property type="entry name" value="Toll_tir_struct_dom_sf"/>
</dbReference>
<dbReference type="Gramene" id="mRNA:HanXRQr2_Chr09g0367631">
    <property type="protein sequence ID" value="mRNA:HanXRQr2_Chr09g0367631"/>
    <property type="gene ID" value="HanXRQr2_Chr09g0367631"/>
</dbReference>
<evidence type="ECO:0000313" key="6">
    <source>
        <dbReference type="EMBL" id="KAF5789153.1"/>
    </source>
</evidence>
<reference evidence="6 8" key="1">
    <citation type="journal article" date="2017" name="Nature">
        <title>The sunflower genome provides insights into oil metabolism, flowering and Asterid evolution.</title>
        <authorList>
            <person name="Badouin H."/>
            <person name="Gouzy J."/>
            <person name="Grassa C.J."/>
            <person name="Murat F."/>
            <person name="Staton S.E."/>
            <person name="Cottret L."/>
            <person name="Lelandais-Briere C."/>
            <person name="Owens G.L."/>
            <person name="Carrere S."/>
            <person name="Mayjonade B."/>
            <person name="Legrand L."/>
            <person name="Gill N."/>
            <person name="Kane N.C."/>
            <person name="Bowers J.E."/>
            <person name="Hubner S."/>
            <person name="Bellec A."/>
            <person name="Berard A."/>
            <person name="Berges H."/>
            <person name="Blanchet N."/>
            <person name="Boniface M.C."/>
            <person name="Brunel D."/>
            <person name="Catrice O."/>
            <person name="Chaidir N."/>
            <person name="Claudel C."/>
            <person name="Donnadieu C."/>
            <person name="Faraut T."/>
            <person name="Fievet G."/>
            <person name="Helmstetter N."/>
            <person name="King M."/>
            <person name="Knapp S.J."/>
            <person name="Lai Z."/>
            <person name="Le Paslier M.C."/>
            <person name="Lippi Y."/>
            <person name="Lorenzon L."/>
            <person name="Mandel J.R."/>
            <person name="Marage G."/>
            <person name="Marchand G."/>
            <person name="Marquand E."/>
            <person name="Bret-Mestries E."/>
            <person name="Morien E."/>
            <person name="Nambeesan S."/>
            <person name="Nguyen T."/>
            <person name="Pegot-Espagnet P."/>
            <person name="Pouilly N."/>
            <person name="Raftis F."/>
            <person name="Sallet E."/>
            <person name="Schiex T."/>
            <person name="Thomas J."/>
            <person name="Vandecasteele C."/>
            <person name="Vares D."/>
            <person name="Vear F."/>
            <person name="Vautrin S."/>
            <person name="Crespi M."/>
            <person name="Mangin B."/>
            <person name="Burke J.M."/>
            <person name="Salse J."/>
            <person name="Munos S."/>
            <person name="Vincourt P."/>
            <person name="Rieseberg L.H."/>
            <person name="Langlade N.B."/>
        </authorList>
    </citation>
    <scope>NUCLEOTIDE SEQUENCE [LARGE SCALE GENOMIC DNA]</scope>
    <source>
        <strain evidence="8">cv. SF193</strain>
        <tissue evidence="6">Leaves</tissue>
    </source>
</reference>
<keyword evidence="6" id="KW-0378">Hydrolase</keyword>
<evidence type="ECO:0000259" key="5">
    <source>
        <dbReference type="PROSITE" id="PS50846"/>
    </source>
</evidence>
<dbReference type="InterPro" id="IPR006121">
    <property type="entry name" value="HMA_dom"/>
</dbReference>
<dbReference type="EMBL" id="CM007898">
    <property type="protein sequence ID" value="OTG13758.1"/>
    <property type="molecule type" value="Genomic_DNA"/>
</dbReference>
<organism evidence="7 8">
    <name type="scientific">Helianthus annuus</name>
    <name type="common">Common sunflower</name>
    <dbReference type="NCBI Taxonomy" id="4232"/>
    <lineage>
        <taxon>Eukaryota</taxon>
        <taxon>Viridiplantae</taxon>
        <taxon>Streptophyta</taxon>
        <taxon>Embryophyta</taxon>
        <taxon>Tracheophyta</taxon>
        <taxon>Spermatophyta</taxon>
        <taxon>Magnoliopsida</taxon>
        <taxon>eudicotyledons</taxon>
        <taxon>Gunneridae</taxon>
        <taxon>Pentapetalae</taxon>
        <taxon>asterids</taxon>
        <taxon>campanulids</taxon>
        <taxon>Asterales</taxon>
        <taxon>Asteraceae</taxon>
        <taxon>Asteroideae</taxon>
        <taxon>Heliantheae alliance</taxon>
        <taxon>Heliantheae</taxon>
        <taxon>Helianthus</taxon>
    </lineage>
</organism>
<proteinExistence type="predicted"/>
<dbReference type="Gene3D" id="3.40.50.300">
    <property type="entry name" value="P-loop containing nucleotide triphosphate hydrolases"/>
    <property type="match status" value="1"/>
</dbReference>
<dbReference type="GO" id="GO:0009626">
    <property type="term" value="P:plant-type hypersensitive response"/>
    <property type="evidence" value="ECO:0007669"/>
    <property type="project" value="UniProtKB-KW"/>
</dbReference>
<dbReference type="PRINTS" id="PR00364">
    <property type="entry name" value="DISEASERSIST"/>
</dbReference>
<dbReference type="EMBL" id="MNCJ02000324">
    <property type="protein sequence ID" value="KAF5789153.1"/>
    <property type="molecule type" value="Genomic_DNA"/>
</dbReference>
<comment type="subcellular location">
    <subcellularLocation>
        <location evidence="1">Membrane</location>
        <topology evidence="1">Peripheral membrane protein</topology>
    </subcellularLocation>
</comment>
<keyword evidence="3" id="KW-0677">Repeat</keyword>
<dbReference type="Pfam" id="PF00931">
    <property type="entry name" value="NB-ARC"/>
    <property type="match status" value="1"/>
</dbReference>
<gene>
    <name evidence="7" type="ORF">HannXRQ_Chr09g0241811</name>
    <name evidence="6" type="ORF">HanXRQr2_Chr09g0367631</name>
</gene>
<evidence type="ECO:0000313" key="8">
    <source>
        <dbReference type="Proteomes" id="UP000215914"/>
    </source>
</evidence>
<dbReference type="InterPro" id="IPR044974">
    <property type="entry name" value="Disease_R_plants"/>
</dbReference>
<dbReference type="InParanoid" id="A0A251TRL3"/>
<feature type="domain" description="HMA" evidence="5">
    <location>
        <begin position="1109"/>
        <end position="1179"/>
    </location>
</feature>
<dbReference type="Gene3D" id="3.40.50.10140">
    <property type="entry name" value="Toll/interleukin-1 receptor homology (TIR) domain"/>
    <property type="match status" value="1"/>
</dbReference>
<dbReference type="GO" id="GO:0007165">
    <property type="term" value="P:signal transduction"/>
    <property type="evidence" value="ECO:0007669"/>
    <property type="project" value="InterPro"/>
</dbReference>
<dbReference type="InterPro" id="IPR042197">
    <property type="entry name" value="Apaf_helical"/>
</dbReference>
<reference evidence="7" key="2">
    <citation type="submission" date="2017-02" db="EMBL/GenBank/DDBJ databases">
        <title>Sunflower complete genome.</title>
        <authorList>
            <person name="Langlade N."/>
            <person name="Munos S."/>
        </authorList>
    </citation>
    <scope>NUCLEOTIDE SEQUENCE [LARGE SCALE GENOMIC DNA]</scope>
    <source>
        <tissue evidence="7">Leaves</tissue>
    </source>
</reference>
<dbReference type="SUPFAM" id="SSF52540">
    <property type="entry name" value="P-loop containing nucleoside triphosphate hydrolases"/>
    <property type="match status" value="1"/>
</dbReference>